<organism evidence="2 3">
    <name type="scientific">Lysobacter antibioticus</name>
    <dbReference type="NCBI Taxonomy" id="84531"/>
    <lineage>
        <taxon>Bacteria</taxon>
        <taxon>Pseudomonadati</taxon>
        <taxon>Pseudomonadota</taxon>
        <taxon>Gammaproteobacteria</taxon>
        <taxon>Lysobacterales</taxon>
        <taxon>Lysobacteraceae</taxon>
        <taxon>Lysobacter</taxon>
    </lineage>
</organism>
<dbReference type="EMBL" id="CP011129">
    <property type="protein sequence ID" value="ALN80358.1"/>
    <property type="molecule type" value="Genomic_DNA"/>
</dbReference>
<evidence type="ECO:0000256" key="1">
    <source>
        <dbReference type="SAM" id="MobiDB-lite"/>
    </source>
</evidence>
<reference evidence="2 3" key="1">
    <citation type="journal article" date="2015" name="BMC Genomics">
        <title>Comparative genomics and metabolic profiling of the genus Lysobacter.</title>
        <authorList>
            <person name="de Bruijn I."/>
            <person name="Cheng X."/>
            <person name="de Jager V."/>
            <person name="Exposito R.G."/>
            <person name="Watrous J."/>
            <person name="Patel N."/>
            <person name="Postma J."/>
            <person name="Dorrestein P.C."/>
            <person name="Kobayashi D."/>
            <person name="Raaijmakers J.M."/>
        </authorList>
    </citation>
    <scope>NUCLEOTIDE SEQUENCE [LARGE SCALE GENOMIC DNA]</scope>
    <source>
        <strain evidence="2 3">76</strain>
    </source>
</reference>
<protein>
    <submittedName>
        <fullName evidence="2">Uncharacterized protein</fullName>
    </submittedName>
</protein>
<sequence length="122" mass="13294">MFDIAVGKCEAIDQSSVTVRLDSAIVSRLIPGRAWSRSGTSILKISLRLCSERRPPKVGSETFLQREALLRNPLASLDLLGDGEFTPVRLRALGTDTDPQLPEAAPVRGKADRAPSRPRKDS</sequence>
<gene>
    <name evidence="2" type="ORF">LA76x_2223</name>
</gene>
<accession>A0A0S2FA23</accession>
<feature type="compositionally biased region" description="Basic and acidic residues" evidence="1">
    <location>
        <begin position="109"/>
        <end position="122"/>
    </location>
</feature>
<dbReference type="KEGG" id="lab:LA76x_2223"/>
<evidence type="ECO:0000313" key="3">
    <source>
        <dbReference type="Proteomes" id="UP000060787"/>
    </source>
</evidence>
<evidence type="ECO:0000313" key="2">
    <source>
        <dbReference type="EMBL" id="ALN80358.1"/>
    </source>
</evidence>
<dbReference type="PATRIC" id="fig|84531.8.peg.2236"/>
<dbReference type="Proteomes" id="UP000060787">
    <property type="component" value="Chromosome"/>
</dbReference>
<keyword evidence="3" id="KW-1185">Reference proteome</keyword>
<dbReference type="AlphaFoldDB" id="A0A0S2FA23"/>
<proteinExistence type="predicted"/>
<dbReference type="STRING" id="84531.LA76x_2223"/>
<name>A0A0S2FA23_LYSAN</name>
<feature type="region of interest" description="Disordered" evidence="1">
    <location>
        <begin position="92"/>
        <end position="122"/>
    </location>
</feature>